<evidence type="ECO:0000256" key="7">
    <source>
        <dbReference type="ARBA" id="ARBA00022989"/>
    </source>
</evidence>
<organism evidence="10 11">
    <name type="scientific">Candidatus Manganitrophus noduliformans</name>
    <dbReference type="NCBI Taxonomy" id="2606439"/>
    <lineage>
        <taxon>Bacteria</taxon>
        <taxon>Pseudomonadati</taxon>
        <taxon>Nitrospirota</taxon>
        <taxon>Nitrospiria</taxon>
        <taxon>Candidatus Troglogloeales</taxon>
        <taxon>Candidatus Manganitrophaceae</taxon>
        <taxon>Candidatus Manganitrophus</taxon>
    </lineage>
</organism>
<keyword evidence="6 9" id="KW-0812">Transmembrane</keyword>
<keyword evidence="8 9" id="KW-0472">Membrane</keyword>
<dbReference type="GO" id="GO:0015628">
    <property type="term" value="P:protein secretion by the type II secretion system"/>
    <property type="evidence" value="ECO:0007669"/>
    <property type="project" value="InterPro"/>
</dbReference>
<dbReference type="NCBIfam" id="TIGR02532">
    <property type="entry name" value="IV_pilin_GFxxxE"/>
    <property type="match status" value="1"/>
</dbReference>
<dbReference type="Proteomes" id="UP000534783">
    <property type="component" value="Unassembled WGS sequence"/>
</dbReference>
<keyword evidence="11" id="KW-1185">Reference proteome</keyword>
<evidence type="ECO:0000256" key="1">
    <source>
        <dbReference type="ARBA" id="ARBA00004377"/>
    </source>
</evidence>
<dbReference type="PANTHER" id="PTHR38779">
    <property type="entry name" value="TYPE II SECRETION SYSTEM PROTEIN I-RELATED"/>
    <property type="match status" value="1"/>
</dbReference>
<evidence type="ECO:0000256" key="8">
    <source>
        <dbReference type="ARBA" id="ARBA00023136"/>
    </source>
</evidence>
<evidence type="ECO:0000256" key="2">
    <source>
        <dbReference type="ARBA" id="ARBA00008358"/>
    </source>
</evidence>
<evidence type="ECO:0000256" key="6">
    <source>
        <dbReference type="ARBA" id="ARBA00022692"/>
    </source>
</evidence>
<evidence type="ECO:0000256" key="9">
    <source>
        <dbReference type="SAM" id="Phobius"/>
    </source>
</evidence>
<keyword evidence="7 9" id="KW-1133">Transmembrane helix</keyword>
<name>A0A7X6IB45_9BACT</name>
<comment type="caution">
    <text evidence="10">The sequence shown here is derived from an EMBL/GenBank/DDBJ whole genome shotgun (WGS) entry which is preliminary data.</text>
</comment>
<reference evidence="10 11" key="1">
    <citation type="journal article" date="2020" name="Nature">
        <title>Bacterial chemolithoautotrophy via manganese oxidation.</title>
        <authorList>
            <person name="Yu H."/>
            <person name="Leadbetter J.R."/>
        </authorList>
    </citation>
    <scope>NUCLEOTIDE SEQUENCE [LARGE SCALE GENOMIC DNA]</scope>
    <source>
        <strain evidence="10 11">Mn-1</strain>
    </source>
</reference>
<comment type="similarity">
    <text evidence="2">Belongs to the GSP I family.</text>
</comment>
<feature type="transmembrane region" description="Helical" evidence="9">
    <location>
        <begin position="30"/>
        <end position="50"/>
    </location>
</feature>
<comment type="subcellular location">
    <subcellularLocation>
        <location evidence="1">Cell inner membrane</location>
        <topology evidence="1">Single-pass membrane protein</topology>
    </subcellularLocation>
</comment>
<evidence type="ECO:0000256" key="4">
    <source>
        <dbReference type="ARBA" id="ARBA00022481"/>
    </source>
</evidence>
<proteinExistence type="inferred from homology"/>
<accession>A0A7X6IB45</accession>
<protein>
    <submittedName>
        <fullName evidence="10">Prepilin-type N-terminal cleavage/methylation domain-containing protein</fullName>
    </submittedName>
</protein>
<dbReference type="InterPro" id="IPR010052">
    <property type="entry name" value="T2SS_protein-GspI"/>
</dbReference>
<dbReference type="GO" id="GO:0015627">
    <property type="term" value="C:type II protein secretion system complex"/>
    <property type="evidence" value="ECO:0007669"/>
    <property type="project" value="InterPro"/>
</dbReference>
<sequence length="143" mass="16231">MSMSMFKSHKGRGEARLAPTARMRNSGFTLIEIMVSLAVLAIALTVLLGLRNRDIALSSYAGHITEATLLARQRISEITFAGFPELGAREGDFGEEYPNYKWKEEVKQTPYEVVRELNLEVLWKEGKREESVRFTTFLFNARG</sequence>
<evidence type="ECO:0000313" key="11">
    <source>
        <dbReference type="Proteomes" id="UP000534783"/>
    </source>
</evidence>
<dbReference type="PANTHER" id="PTHR38779:SF2">
    <property type="entry name" value="TYPE II SECRETION SYSTEM PROTEIN I-RELATED"/>
    <property type="match status" value="1"/>
</dbReference>
<dbReference type="EMBL" id="VTOW01000002">
    <property type="protein sequence ID" value="NKE71396.1"/>
    <property type="molecule type" value="Genomic_DNA"/>
</dbReference>
<dbReference type="AlphaFoldDB" id="A0A7X6IB45"/>
<evidence type="ECO:0000256" key="3">
    <source>
        <dbReference type="ARBA" id="ARBA00022475"/>
    </source>
</evidence>
<gene>
    <name evidence="10" type="ORF">MNODULE_11660</name>
</gene>
<dbReference type="PROSITE" id="PS00409">
    <property type="entry name" value="PROKAR_NTER_METHYL"/>
    <property type="match status" value="1"/>
</dbReference>
<dbReference type="InterPro" id="IPR012902">
    <property type="entry name" value="N_methyl_site"/>
</dbReference>
<keyword evidence="5" id="KW-0997">Cell inner membrane</keyword>
<keyword evidence="3" id="KW-1003">Cell membrane</keyword>
<evidence type="ECO:0000313" key="10">
    <source>
        <dbReference type="EMBL" id="NKE71396.1"/>
    </source>
</evidence>
<keyword evidence="4" id="KW-0488">Methylation</keyword>
<dbReference type="GO" id="GO:0005886">
    <property type="term" value="C:plasma membrane"/>
    <property type="evidence" value="ECO:0007669"/>
    <property type="project" value="UniProtKB-SubCell"/>
</dbReference>
<evidence type="ECO:0000256" key="5">
    <source>
        <dbReference type="ARBA" id="ARBA00022519"/>
    </source>
</evidence>
<dbReference type="Pfam" id="PF07963">
    <property type="entry name" value="N_methyl"/>
    <property type="match status" value="1"/>
</dbReference>